<feature type="transmembrane region" description="Helical" evidence="8">
    <location>
        <begin position="83"/>
        <end position="101"/>
    </location>
</feature>
<dbReference type="PANTHER" id="PTHR23517:SF2">
    <property type="entry name" value="MULTIDRUG RESISTANCE PROTEIN MDTH"/>
    <property type="match status" value="1"/>
</dbReference>
<evidence type="ECO:0000256" key="7">
    <source>
        <dbReference type="SAM" id="MobiDB-lite"/>
    </source>
</evidence>
<dbReference type="Proteomes" id="UP000295388">
    <property type="component" value="Unassembled WGS sequence"/>
</dbReference>
<evidence type="ECO:0000256" key="8">
    <source>
        <dbReference type="SAM" id="Phobius"/>
    </source>
</evidence>
<feature type="transmembrane region" description="Helical" evidence="8">
    <location>
        <begin position="403"/>
        <end position="421"/>
    </location>
</feature>
<proteinExistence type="predicted"/>
<feature type="transmembrane region" description="Helical" evidence="8">
    <location>
        <begin position="135"/>
        <end position="151"/>
    </location>
</feature>
<feature type="transmembrane region" description="Helical" evidence="8">
    <location>
        <begin position="107"/>
        <end position="128"/>
    </location>
</feature>
<evidence type="ECO:0000256" key="3">
    <source>
        <dbReference type="ARBA" id="ARBA00022475"/>
    </source>
</evidence>
<dbReference type="InterPro" id="IPR050171">
    <property type="entry name" value="MFS_Transporters"/>
</dbReference>
<evidence type="ECO:0000259" key="9">
    <source>
        <dbReference type="PROSITE" id="PS50850"/>
    </source>
</evidence>
<feature type="transmembrane region" description="Helical" evidence="8">
    <location>
        <begin position="283"/>
        <end position="301"/>
    </location>
</feature>
<dbReference type="PANTHER" id="PTHR23517">
    <property type="entry name" value="RESISTANCE PROTEIN MDTM, PUTATIVE-RELATED-RELATED"/>
    <property type="match status" value="1"/>
</dbReference>
<dbReference type="InterPro" id="IPR020846">
    <property type="entry name" value="MFS_dom"/>
</dbReference>
<dbReference type="PROSITE" id="PS00216">
    <property type="entry name" value="SUGAR_TRANSPORT_1"/>
    <property type="match status" value="1"/>
</dbReference>
<comment type="subcellular location">
    <subcellularLocation>
        <location evidence="1">Cell membrane</location>
        <topology evidence="1">Multi-pass membrane protein</topology>
    </subcellularLocation>
</comment>
<gene>
    <name evidence="10" type="ORF">EV643_122114</name>
</gene>
<organism evidence="10 11">
    <name type="scientific">Kribbella caucasensis</name>
    <dbReference type="NCBI Taxonomy" id="2512215"/>
    <lineage>
        <taxon>Bacteria</taxon>
        <taxon>Bacillati</taxon>
        <taxon>Actinomycetota</taxon>
        <taxon>Actinomycetes</taxon>
        <taxon>Propionibacteriales</taxon>
        <taxon>Kribbellaceae</taxon>
        <taxon>Kribbella</taxon>
    </lineage>
</organism>
<evidence type="ECO:0000256" key="6">
    <source>
        <dbReference type="ARBA" id="ARBA00023136"/>
    </source>
</evidence>
<keyword evidence="2" id="KW-0813">Transport</keyword>
<evidence type="ECO:0000256" key="5">
    <source>
        <dbReference type="ARBA" id="ARBA00022989"/>
    </source>
</evidence>
<keyword evidence="5 8" id="KW-1133">Transmembrane helix</keyword>
<feature type="transmembrane region" description="Helical" evidence="8">
    <location>
        <begin position="369"/>
        <end position="391"/>
    </location>
</feature>
<dbReference type="GO" id="GO:0022857">
    <property type="term" value="F:transmembrane transporter activity"/>
    <property type="evidence" value="ECO:0007669"/>
    <property type="project" value="InterPro"/>
</dbReference>
<feature type="transmembrane region" description="Helical" evidence="8">
    <location>
        <begin position="313"/>
        <end position="331"/>
    </location>
</feature>
<feature type="compositionally biased region" description="Low complexity" evidence="7">
    <location>
        <begin position="11"/>
        <end position="33"/>
    </location>
</feature>
<keyword evidence="6 8" id="KW-0472">Membrane</keyword>
<dbReference type="InterPro" id="IPR036259">
    <property type="entry name" value="MFS_trans_sf"/>
</dbReference>
<dbReference type="Pfam" id="PF07690">
    <property type="entry name" value="MFS_1"/>
    <property type="match status" value="1"/>
</dbReference>
<dbReference type="GO" id="GO:0005886">
    <property type="term" value="C:plasma membrane"/>
    <property type="evidence" value="ECO:0007669"/>
    <property type="project" value="UniProtKB-SubCell"/>
</dbReference>
<dbReference type="PROSITE" id="PS50850">
    <property type="entry name" value="MFS"/>
    <property type="match status" value="1"/>
</dbReference>
<feature type="transmembrane region" description="Helical" evidence="8">
    <location>
        <begin position="343"/>
        <end position="363"/>
    </location>
</feature>
<feature type="transmembrane region" description="Helical" evidence="8">
    <location>
        <begin position="157"/>
        <end position="174"/>
    </location>
</feature>
<keyword evidence="4 8" id="KW-0812">Transmembrane</keyword>
<feature type="transmembrane region" description="Helical" evidence="8">
    <location>
        <begin position="433"/>
        <end position="452"/>
    </location>
</feature>
<evidence type="ECO:0000313" key="10">
    <source>
        <dbReference type="EMBL" id="TDO35703.1"/>
    </source>
</evidence>
<reference evidence="10 11" key="1">
    <citation type="submission" date="2019-03" db="EMBL/GenBank/DDBJ databases">
        <title>Genomic Encyclopedia of Type Strains, Phase III (KMG-III): the genomes of soil and plant-associated and newly described type strains.</title>
        <authorList>
            <person name="Whitman W."/>
        </authorList>
    </citation>
    <scope>NUCLEOTIDE SEQUENCE [LARGE SCALE GENOMIC DNA]</scope>
    <source>
        <strain evidence="10 11">VKM Ac-2527</strain>
    </source>
</reference>
<dbReference type="InterPro" id="IPR005829">
    <property type="entry name" value="Sugar_transporter_CS"/>
</dbReference>
<dbReference type="EMBL" id="SNWQ01000022">
    <property type="protein sequence ID" value="TDO35703.1"/>
    <property type="molecule type" value="Genomic_DNA"/>
</dbReference>
<sequence length="469" mass="47745">MSGGGRRGMTAAGSGSAGQESPSAEAGSASVGAGSARLPGSGAAAAEAVSARSGSASAGWRSPWRGLSGAVWILVGARAVNRLGAFTLPFLGVVLTVELGASLAEAGLILAAFGAATIPSRVFGGYLADRLGRKPTIVLGLLGCAVGQTWIALSGTLWSAIPAVVVLGLAFEIYEPPSQAMIADVTEPADRPAAYGLLGAAMAAAGVVAGVLAAALSGWDLRWLFAIDALTCLTCATLVAFALPEGRPARHEATRQAALALPAGRPARREPKRQAAVWRDRRLLLMLGSGTVFATLYMQLVAGLPLTFIERDLPASGIGIVLAVSAVTLILGQRLLRTSLDDFTCMAIGHGLLGVGLLCNGFAQNLPGFIAAAVVWSLGELLLMGRYYTIVSALAPDHAHGRYLAFFGLSWGIATIIAPLATTQFLSATGPTGLWITCAAAAAILASAQPAIRRRISDKTLSSVAPAGS</sequence>
<protein>
    <submittedName>
        <fullName evidence="10">Putative MFS family arabinose efflux permease</fullName>
    </submittedName>
</protein>
<evidence type="ECO:0000256" key="2">
    <source>
        <dbReference type="ARBA" id="ARBA00022448"/>
    </source>
</evidence>
<feature type="region of interest" description="Disordered" evidence="7">
    <location>
        <begin position="1"/>
        <end position="33"/>
    </location>
</feature>
<feature type="transmembrane region" description="Helical" evidence="8">
    <location>
        <begin position="223"/>
        <end position="243"/>
    </location>
</feature>
<feature type="transmembrane region" description="Helical" evidence="8">
    <location>
        <begin position="195"/>
        <end position="217"/>
    </location>
</feature>
<comment type="caution">
    <text evidence="10">The sequence shown here is derived from an EMBL/GenBank/DDBJ whole genome shotgun (WGS) entry which is preliminary data.</text>
</comment>
<keyword evidence="11" id="KW-1185">Reference proteome</keyword>
<feature type="domain" description="Major facilitator superfamily (MFS) profile" evidence="9">
    <location>
        <begin position="70"/>
        <end position="457"/>
    </location>
</feature>
<dbReference type="Gene3D" id="1.20.1250.20">
    <property type="entry name" value="MFS general substrate transporter like domains"/>
    <property type="match status" value="1"/>
</dbReference>
<keyword evidence="3" id="KW-1003">Cell membrane</keyword>
<evidence type="ECO:0000256" key="4">
    <source>
        <dbReference type="ARBA" id="ARBA00022692"/>
    </source>
</evidence>
<dbReference type="SUPFAM" id="SSF103473">
    <property type="entry name" value="MFS general substrate transporter"/>
    <property type="match status" value="1"/>
</dbReference>
<accession>A0A4R6JHX8</accession>
<dbReference type="AlphaFoldDB" id="A0A4R6JHX8"/>
<name>A0A4R6JHX8_9ACTN</name>
<dbReference type="InterPro" id="IPR011701">
    <property type="entry name" value="MFS"/>
</dbReference>
<evidence type="ECO:0000256" key="1">
    <source>
        <dbReference type="ARBA" id="ARBA00004651"/>
    </source>
</evidence>
<evidence type="ECO:0000313" key="11">
    <source>
        <dbReference type="Proteomes" id="UP000295388"/>
    </source>
</evidence>